<dbReference type="Proteomes" id="UP000683925">
    <property type="component" value="Unassembled WGS sequence"/>
</dbReference>
<dbReference type="EMBL" id="CAJJDP010000063">
    <property type="protein sequence ID" value="CAD8174588.1"/>
    <property type="molecule type" value="Genomic_DNA"/>
</dbReference>
<evidence type="ECO:0000313" key="3">
    <source>
        <dbReference type="Proteomes" id="UP000683925"/>
    </source>
</evidence>
<sequence>MNRIKQTLIGSKGTKILTAILVNAGWFEIHQAHLSKLKEQYIEKPNNSFDIDIVLNFKSYFPKQNIDSFLFNQLKIFHQDKRSILHLHCGTRLYGIDKIYIININQQIQMGNGQCCKRVERVETLELDNSPPQNTKHASPFDEPQQMVSLSDSDEEYQPQKQHQFGVFKERQKSSQLSTGQQYSFQTLPSEQQFSNFITFQAIPSQQGIHNNVFSKFQKEMNEFASKQTKNQKNLQKQ</sequence>
<comment type="caution">
    <text evidence="2">The sequence shown here is derived from an EMBL/GenBank/DDBJ whole genome shotgun (WGS) entry which is preliminary data.</text>
</comment>
<evidence type="ECO:0000313" key="2">
    <source>
        <dbReference type="EMBL" id="CAD8174588.1"/>
    </source>
</evidence>
<name>A0A8S1VAL5_PAROT</name>
<keyword evidence="3" id="KW-1185">Reference proteome</keyword>
<feature type="region of interest" description="Disordered" evidence="1">
    <location>
        <begin position="126"/>
        <end position="155"/>
    </location>
</feature>
<evidence type="ECO:0000256" key="1">
    <source>
        <dbReference type="SAM" id="MobiDB-lite"/>
    </source>
</evidence>
<reference evidence="2" key="1">
    <citation type="submission" date="2021-01" db="EMBL/GenBank/DDBJ databases">
        <authorList>
            <consortium name="Genoscope - CEA"/>
            <person name="William W."/>
        </authorList>
    </citation>
    <scope>NUCLEOTIDE SEQUENCE</scope>
</reference>
<accession>A0A8S1VAL5</accession>
<gene>
    <name evidence="2" type="ORF">POCTA_138.1.T0640058</name>
</gene>
<organism evidence="2 3">
    <name type="scientific">Paramecium octaurelia</name>
    <dbReference type="NCBI Taxonomy" id="43137"/>
    <lineage>
        <taxon>Eukaryota</taxon>
        <taxon>Sar</taxon>
        <taxon>Alveolata</taxon>
        <taxon>Ciliophora</taxon>
        <taxon>Intramacronucleata</taxon>
        <taxon>Oligohymenophorea</taxon>
        <taxon>Peniculida</taxon>
        <taxon>Parameciidae</taxon>
        <taxon>Paramecium</taxon>
    </lineage>
</organism>
<protein>
    <submittedName>
        <fullName evidence="2">Uncharacterized protein</fullName>
    </submittedName>
</protein>
<dbReference type="AlphaFoldDB" id="A0A8S1VAL5"/>
<proteinExistence type="predicted"/>